<keyword evidence="9" id="KW-1133">Transmembrane helix</keyword>
<name>H8XB20_CANO9</name>
<protein>
    <recommendedName>
        <fullName evidence="4">Mitochondrial thiamine pyrophosphate carrier 1</fullName>
    </recommendedName>
</protein>
<evidence type="ECO:0000256" key="3">
    <source>
        <dbReference type="ARBA" id="ARBA00006375"/>
    </source>
</evidence>
<dbReference type="InterPro" id="IPR002067">
    <property type="entry name" value="MCP"/>
</dbReference>
<comment type="subcellular location">
    <subcellularLocation>
        <location evidence="2">Mitochondrion inner membrane</location>
        <topology evidence="2">Multi-pass membrane protein</topology>
    </subcellularLocation>
</comment>
<reference evidence="14 15" key="1">
    <citation type="journal article" date="2012" name="PLoS ONE">
        <title>Sequence and analysis of the genome of the pathogenic yeast Candida orthopsilosis.</title>
        <authorList>
            <person name="Riccombeni A."/>
            <person name="Vidanes G."/>
            <person name="Proux-Wera E."/>
            <person name="Wolfe K.H."/>
            <person name="Butler G."/>
        </authorList>
    </citation>
    <scope>NUCLEOTIDE SEQUENCE [LARGE SCALE GENOMIC DNA]</scope>
    <source>
        <strain evidence="14 15">Co 90-125</strain>
    </source>
</reference>
<keyword evidence="11 12" id="KW-0472">Membrane</keyword>
<dbReference type="EMBL" id="HE681726">
    <property type="protein sequence ID" value="CCG25268.1"/>
    <property type="molecule type" value="Genomic_DNA"/>
</dbReference>
<dbReference type="RefSeq" id="XP_003871393.1">
    <property type="nucleotide sequence ID" value="XM_003871344.1"/>
</dbReference>
<evidence type="ECO:0000256" key="5">
    <source>
        <dbReference type="ARBA" id="ARBA00022448"/>
    </source>
</evidence>
<sequence>MNKQDVDHHHFKQATTPRFSSRQVESIAGLCAGFATTIITHPLDIIKIRLQLSHTITKEGNTKGRPFQSVLDIIRQINQDARFQAKQFSLQSTTHSLRKFIGVNYLIQYYRGLAPNLIGNISAWGCYFALYAEFKSHIHTSNLTINYFTSSSLAGITTSILTNPIWVLKTRIIAKSTNESGAYRSVWDGIRTMIRDESIASFWKGSIPSMFQVFQASLQITIYDHLKNYIFKKKPNTEGDFTAVAPHLSTAQYLYTSATSKIISTLVMYPTQVIKSRLQNSHQSNTTIVQVIRNLYFKEGGFLAFYKGLSANIIRVVPATCITFVVYEHVKRILIE</sequence>
<dbReference type="PRINTS" id="PR00784">
    <property type="entry name" value="MTUNCOUPLING"/>
</dbReference>
<evidence type="ECO:0000256" key="1">
    <source>
        <dbReference type="ARBA" id="ARBA00002238"/>
    </source>
</evidence>
<dbReference type="GO" id="GO:0015215">
    <property type="term" value="F:nucleotide transmembrane transporter activity"/>
    <property type="evidence" value="ECO:0007669"/>
    <property type="project" value="UniProtKB-ARBA"/>
</dbReference>
<dbReference type="GeneID" id="14542326"/>
<organism evidence="14 15">
    <name type="scientific">Candida orthopsilosis (strain 90-125)</name>
    <name type="common">Yeast</name>
    <dbReference type="NCBI Taxonomy" id="1136231"/>
    <lineage>
        <taxon>Eukaryota</taxon>
        <taxon>Fungi</taxon>
        <taxon>Dikarya</taxon>
        <taxon>Ascomycota</taxon>
        <taxon>Saccharomycotina</taxon>
        <taxon>Pichiomycetes</taxon>
        <taxon>Debaryomycetaceae</taxon>
        <taxon>Candida/Lodderomyces clade</taxon>
        <taxon>Candida</taxon>
    </lineage>
</organism>
<evidence type="ECO:0000256" key="10">
    <source>
        <dbReference type="ARBA" id="ARBA00023128"/>
    </source>
</evidence>
<evidence type="ECO:0000256" key="4">
    <source>
        <dbReference type="ARBA" id="ARBA00021935"/>
    </source>
</evidence>
<keyword evidence="8" id="KW-0999">Mitochondrion inner membrane</keyword>
<dbReference type="Gene3D" id="1.50.40.10">
    <property type="entry name" value="Mitochondrial carrier domain"/>
    <property type="match status" value="2"/>
</dbReference>
<dbReference type="InterPro" id="IPR023395">
    <property type="entry name" value="MCP_dom_sf"/>
</dbReference>
<dbReference type="PROSITE" id="PS50920">
    <property type="entry name" value="SOLCAR"/>
    <property type="match status" value="3"/>
</dbReference>
<evidence type="ECO:0000313" key="14">
    <source>
        <dbReference type="EMBL" id="CCG25268.1"/>
    </source>
</evidence>
<evidence type="ECO:0000256" key="11">
    <source>
        <dbReference type="ARBA" id="ARBA00023136"/>
    </source>
</evidence>
<feature type="repeat" description="Solcar" evidence="12">
    <location>
        <begin position="20"/>
        <end position="137"/>
    </location>
</feature>
<keyword evidence="5 13" id="KW-0813">Transport</keyword>
<dbReference type="OrthoDB" id="428293at2759"/>
<dbReference type="InterPro" id="IPR044712">
    <property type="entry name" value="SLC25A32-like"/>
</dbReference>
<feature type="repeat" description="Solcar" evidence="12">
    <location>
        <begin position="248"/>
        <end position="333"/>
    </location>
</feature>
<dbReference type="GO" id="GO:0005743">
    <property type="term" value="C:mitochondrial inner membrane"/>
    <property type="evidence" value="ECO:0007669"/>
    <property type="project" value="UniProtKB-SubCell"/>
</dbReference>
<evidence type="ECO:0000256" key="6">
    <source>
        <dbReference type="ARBA" id="ARBA00022692"/>
    </source>
</evidence>
<dbReference type="Proteomes" id="UP000005018">
    <property type="component" value="Chromosome 8"/>
</dbReference>
<dbReference type="PANTHER" id="PTHR45683">
    <property type="entry name" value="MITOCHONDRIAL NICOTINAMIDE ADENINE DINUCLEOTIDE TRANSPORTER 1-RELATED-RELATED"/>
    <property type="match status" value="1"/>
</dbReference>
<evidence type="ECO:0000256" key="13">
    <source>
        <dbReference type="RuleBase" id="RU000488"/>
    </source>
</evidence>
<keyword evidence="7" id="KW-0677">Repeat</keyword>
<comment type="similarity">
    <text evidence="3 13">Belongs to the mitochondrial carrier (TC 2.A.29) family.</text>
</comment>
<keyword evidence="15" id="KW-1185">Reference proteome</keyword>
<evidence type="ECO:0000256" key="7">
    <source>
        <dbReference type="ARBA" id="ARBA00022737"/>
    </source>
</evidence>
<dbReference type="Pfam" id="PF00153">
    <property type="entry name" value="Mito_carr"/>
    <property type="match status" value="3"/>
</dbReference>
<dbReference type="AlphaFoldDB" id="H8XB20"/>
<evidence type="ECO:0000256" key="12">
    <source>
        <dbReference type="PROSITE-ProRule" id="PRU00282"/>
    </source>
</evidence>
<keyword evidence="10" id="KW-0496">Mitochondrion</keyword>
<accession>H8XB20</accession>
<dbReference type="HOGENOM" id="CLU_015166_6_4_1"/>
<evidence type="ECO:0000256" key="8">
    <source>
        <dbReference type="ARBA" id="ARBA00022792"/>
    </source>
</evidence>
<keyword evidence="6 12" id="KW-0812">Transmembrane</keyword>
<dbReference type="SUPFAM" id="SSF103506">
    <property type="entry name" value="Mitochondrial carrier"/>
    <property type="match status" value="1"/>
</dbReference>
<comment type="function">
    <text evidence="1">Mitochondrial transporter that mediates uptake of thiamine pyrophosphate (ThPP) into mitochondria.</text>
</comment>
<proteinExistence type="inferred from homology"/>
<dbReference type="eggNOG" id="KOG0764">
    <property type="taxonomic scope" value="Eukaryota"/>
</dbReference>
<evidence type="ECO:0000313" key="15">
    <source>
        <dbReference type="Proteomes" id="UP000005018"/>
    </source>
</evidence>
<feature type="repeat" description="Solcar" evidence="12">
    <location>
        <begin position="142"/>
        <end position="229"/>
    </location>
</feature>
<gene>
    <name evidence="14" type="ORF">CORT_0H01550</name>
</gene>
<evidence type="ECO:0000256" key="9">
    <source>
        <dbReference type="ARBA" id="ARBA00022989"/>
    </source>
</evidence>
<dbReference type="KEGG" id="cot:CORT_0H01550"/>
<evidence type="ECO:0000256" key="2">
    <source>
        <dbReference type="ARBA" id="ARBA00004448"/>
    </source>
</evidence>
<dbReference type="InterPro" id="IPR018108">
    <property type="entry name" value="MCP_transmembrane"/>
</dbReference>